<name>A0A6G7VK22_9RHOB</name>
<keyword evidence="2" id="KW-0963">Cytoplasm</keyword>
<keyword evidence="2" id="KW-0810">Translation regulation</keyword>
<dbReference type="EMBL" id="CP049811">
    <property type="protein sequence ID" value="QIK40198.1"/>
    <property type="molecule type" value="Genomic_DNA"/>
</dbReference>
<dbReference type="GO" id="GO:0005737">
    <property type="term" value="C:cytoplasm"/>
    <property type="evidence" value="ECO:0007669"/>
    <property type="project" value="UniProtKB-SubCell"/>
</dbReference>
<organism evidence="3 4">
    <name type="scientific">Pontivivens nitratireducens</name>
    <dbReference type="NCBI Taxonomy" id="2758038"/>
    <lineage>
        <taxon>Bacteria</taxon>
        <taxon>Pseudomonadati</taxon>
        <taxon>Pseudomonadota</taxon>
        <taxon>Alphaproteobacteria</taxon>
        <taxon>Rhodobacterales</taxon>
        <taxon>Paracoccaceae</taxon>
        <taxon>Pontivivens</taxon>
    </lineage>
</organism>
<dbReference type="GO" id="GO:0043023">
    <property type="term" value="F:ribosomal large subunit binding"/>
    <property type="evidence" value="ECO:0007669"/>
    <property type="project" value="TreeGrafter"/>
</dbReference>
<dbReference type="GO" id="GO:0090071">
    <property type="term" value="P:negative regulation of ribosome biogenesis"/>
    <property type="evidence" value="ECO:0007669"/>
    <property type="project" value="UniProtKB-UniRule"/>
</dbReference>
<comment type="subcellular location">
    <subcellularLocation>
        <location evidence="2">Cytoplasm</location>
    </subcellularLocation>
</comment>
<dbReference type="PANTHER" id="PTHR21043">
    <property type="entry name" value="IOJAP SUPERFAMILY ORTHOLOG"/>
    <property type="match status" value="1"/>
</dbReference>
<dbReference type="Gene3D" id="3.30.460.10">
    <property type="entry name" value="Beta Polymerase, domain 2"/>
    <property type="match status" value="1"/>
</dbReference>
<dbReference type="Pfam" id="PF02410">
    <property type="entry name" value="RsfS"/>
    <property type="match status" value="1"/>
</dbReference>
<evidence type="ECO:0000313" key="3">
    <source>
        <dbReference type="EMBL" id="QIK40198.1"/>
    </source>
</evidence>
<dbReference type="HAMAP" id="MF_01477">
    <property type="entry name" value="Iojap_RsfS"/>
    <property type="match status" value="1"/>
</dbReference>
<dbReference type="KEGG" id="mon:G8E03_05120"/>
<gene>
    <name evidence="2 3" type="primary">rsfS</name>
    <name evidence="3" type="ORF">G8E03_05120</name>
</gene>
<evidence type="ECO:0000313" key="4">
    <source>
        <dbReference type="Proteomes" id="UP000500791"/>
    </source>
</evidence>
<dbReference type="RefSeq" id="WP_166189377.1">
    <property type="nucleotide sequence ID" value="NZ_CP049811.1"/>
</dbReference>
<comment type="subunit">
    <text evidence="2">Interacts with ribosomal protein uL14 (rplN).</text>
</comment>
<sequence length="146" mass="15761">MKEDIVLSERVAAVDTTAPDSATVTTARNAFSSAEMLALVLASLDDDKAEEVVSIPLKGKSAMADHMVVASGRSSRQVSAMAEKLIDRVKAATGKSARVEGRDTGDWVLIDAGDVIVHLFRPEVREFYQLEKMWLGPMGEPDQPST</sequence>
<keyword evidence="2" id="KW-0678">Repressor</keyword>
<dbReference type="NCBIfam" id="TIGR00090">
    <property type="entry name" value="rsfS_iojap_ybeB"/>
    <property type="match status" value="1"/>
</dbReference>
<accession>A0A6G7VK22</accession>
<dbReference type="InterPro" id="IPR004394">
    <property type="entry name" value="Iojap/RsfS/C7orf30"/>
</dbReference>
<proteinExistence type="inferred from homology"/>
<dbReference type="Proteomes" id="UP000500791">
    <property type="component" value="Chromosome"/>
</dbReference>
<dbReference type="PANTHER" id="PTHR21043:SF0">
    <property type="entry name" value="MITOCHONDRIAL ASSEMBLY OF RIBOSOMAL LARGE SUBUNIT PROTEIN 1"/>
    <property type="match status" value="1"/>
</dbReference>
<dbReference type="GO" id="GO:0042256">
    <property type="term" value="P:cytosolic ribosome assembly"/>
    <property type="evidence" value="ECO:0007669"/>
    <property type="project" value="UniProtKB-UniRule"/>
</dbReference>
<dbReference type="AlphaFoldDB" id="A0A6G7VK22"/>
<evidence type="ECO:0000256" key="1">
    <source>
        <dbReference type="ARBA" id="ARBA00010574"/>
    </source>
</evidence>
<comment type="similarity">
    <text evidence="1 2">Belongs to the Iojap/RsfS family.</text>
</comment>
<protein>
    <recommendedName>
        <fullName evidence="2">Ribosomal silencing factor RsfS</fullName>
    </recommendedName>
</protein>
<dbReference type="SUPFAM" id="SSF81301">
    <property type="entry name" value="Nucleotidyltransferase"/>
    <property type="match status" value="1"/>
</dbReference>
<evidence type="ECO:0000256" key="2">
    <source>
        <dbReference type="HAMAP-Rule" id="MF_01477"/>
    </source>
</evidence>
<dbReference type="InterPro" id="IPR043519">
    <property type="entry name" value="NT_sf"/>
</dbReference>
<keyword evidence="4" id="KW-1185">Reference proteome</keyword>
<dbReference type="GO" id="GO:0017148">
    <property type="term" value="P:negative regulation of translation"/>
    <property type="evidence" value="ECO:0007669"/>
    <property type="project" value="UniProtKB-UniRule"/>
</dbReference>
<comment type="function">
    <text evidence="2">Functions as a ribosomal silencing factor. Interacts with ribosomal protein uL14 (rplN), blocking formation of intersubunit bridge B8. Prevents association of the 30S and 50S ribosomal subunits and the formation of functional ribosomes, thus repressing translation.</text>
</comment>
<reference evidence="3 4" key="1">
    <citation type="submission" date="2020-03" db="EMBL/GenBank/DDBJ databases">
        <title>Complete genome sequence of Monaibacterium sp. ALG8 with diverse plasmids.</title>
        <authorList>
            <person name="Sun C."/>
        </authorList>
    </citation>
    <scope>NUCLEOTIDE SEQUENCE [LARGE SCALE GENOMIC DNA]</scope>
    <source>
        <strain evidence="3 4">ALG8</strain>
    </source>
</reference>